<dbReference type="Gene3D" id="3.40.50.620">
    <property type="entry name" value="HUPs"/>
    <property type="match status" value="1"/>
</dbReference>
<accession>E7QVQ7</accession>
<dbReference type="InterPro" id="IPR006015">
    <property type="entry name" value="Universal_stress_UspA"/>
</dbReference>
<evidence type="ECO:0000313" key="5">
    <source>
        <dbReference type="Proteomes" id="UP000003751"/>
    </source>
</evidence>
<dbReference type="PANTHER" id="PTHR46268">
    <property type="entry name" value="STRESS RESPONSE PROTEIN NHAX"/>
    <property type="match status" value="1"/>
</dbReference>
<keyword evidence="6" id="KW-1185">Reference proteome</keyword>
<dbReference type="PATRIC" id="fig|797209.4.peg.2852"/>
<dbReference type="Proteomes" id="UP000003751">
    <property type="component" value="Unassembled WGS sequence"/>
</dbReference>
<reference evidence="4" key="2">
    <citation type="submission" date="2016-11" db="EMBL/GenBank/DDBJ databases">
        <authorList>
            <person name="Jaros S."/>
            <person name="Januszkiewicz K."/>
            <person name="Wedrychowicz H."/>
        </authorList>
    </citation>
    <scope>NUCLEOTIDE SEQUENCE [LARGE SCALE GENOMIC DNA]</scope>
    <source>
        <strain evidence="4">DX253</strain>
    </source>
</reference>
<dbReference type="Pfam" id="PF00582">
    <property type="entry name" value="Usp"/>
    <property type="match status" value="1"/>
</dbReference>
<dbReference type="EMBL" id="AEMG01000015">
    <property type="protein sequence ID" value="EFW91320.1"/>
    <property type="molecule type" value="Genomic_DNA"/>
</dbReference>
<feature type="domain" description="UspA" evidence="2">
    <location>
        <begin position="3"/>
        <end position="158"/>
    </location>
</feature>
<comment type="similarity">
    <text evidence="1">Belongs to the universal stress protein A family.</text>
</comment>
<gene>
    <name evidence="4" type="ORF">SAMN05444342_3043</name>
    <name evidence="3" type="ORF">ZOD2009_14466</name>
</gene>
<dbReference type="Proteomes" id="UP000184203">
    <property type="component" value="Unassembled WGS sequence"/>
</dbReference>
<reference evidence="3 5" key="1">
    <citation type="journal article" date="2014" name="ISME J.">
        <title>Trehalose/2-sulfotrehalose biosynthesis and glycine-betaine uptake are widely spread mechanisms for osmoadaptation in the Halobacteriales.</title>
        <authorList>
            <person name="Youssef N.H."/>
            <person name="Savage-Ashlock K.N."/>
            <person name="McCully A.L."/>
            <person name="Luedtke B."/>
            <person name="Shaw E.I."/>
            <person name="Hoff W.D."/>
            <person name="Elshahed M.S."/>
        </authorList>
    </citation>
    <scope>NUCLEOTIDE SEQUENCE [LARGE SCALE GENOMIC DNA]</scope>
    <source>
        <strain evidence="3 5">DX253</strain>
    </source>
</reference>
<protein>
    <submittedName>
        <fullName evidence="4">Nucleotide-binding universal stress protein, UspA family</fullName>
    </submittedName>
</protein>
<organism evidence="3 5">
    <name type="scientific">Haladaptatus paucihalophilus DX253</name>
    <dbReference type="NCBI Taxonomy" id="797209"/>
    <lineage>
        <taxon>Archaea</taxon>
        <taxon>Methanobacteriati</taxon>
        <taxon>Methanobacteriota</taxon>
        <taxon>Stenosarchaea group</taxon>
        <taxon>Halobacteria</taxon>
        <taxon>Halobacteriales</taxon>
        <taxon>Haladaptataceae</taxon>
        <taxon>Haladaptatus</taxon>
    </lineage>
</organism>
<evidence type="ECO:0000313" key="3">
    <source>
        <dbReference type="EMBL" id="EFW91320.1"/>
    </source>
</evidence>
<evidence type="ECO:0000256" key="1">
    <source>
        <dbReference type="ARBA" id="ARBA00008791"/>
    </source>
</evidence>
<dbReference type="CDD" id="cd00293">
    <property type="entry name" value="USP-like"/>
    <property type="match status" value="1"/>
</dbReference>
<dbReference type="PANTHER" id="PTHR46268:SF24">
    <property type="entry name" value="UNIVERSAL STRESS PROTEIN"/>
    <property type="match status" value="1"/>
</dbReference>
<reference evidence="6" key="3">
    <citation type="submission" date="2016-11" db="EMBL/GenBank/DDBJ databases">
        <authorList>
            <person name="Varghese N."/>
            <person name="Submissions S."/>
        </authorList>
    </citation>
    <scope>NUCLEOTIDE SEQUENCE [LARGE SCALE GENOMIC DNA]</scope>
    <source>
        <strain evidence="6">DX253</strain>
    </source>
</reference>
<dbReference type="AlphaFoldDB" id="E7QVQ7"/>
<name>E7QVQ7_HALPU</name>
<dbReference type="STRING" id="797209.GCA_000376445_03407"/>
<evidence type="ECO:0000313" key="4">
    <source>
        <dbReference type="EMBL" id="SHL10658.1"/>
    </source>
</evidence>
<evidence type="ECO:0000259" key="2">
    <source>
        <dbReference type="Pfam" id="PF00582"/>
    </source>
</evidence>
<dbReference type="SUPFAM" id="SSF52402">
    <property type="entry name" value="Adenine nucleotide alpha hydrolases-like"/>
    <property type="match status" value="1"/>
</dbReference>
<sequence>MNMTKRILVPIDGSPLSSKALEVALSDYPDADVTVLHVMDPIGSGFNIVEVMRPKFRDGAPPGSVSIEYWNEWYESARAKATKLFDKAQEIADEFDVTLRTETEFGEPKHVIVEYAEEHDTDRIVLGSHGRAGATRLVLGSVAETVTRRASMPVLVVK</sequence>
<evidence type="ECO:0000313" key="6">
    <source>
        <dbReference type="Proteomes" id="UP000184203"/>
    </source>
</evidence>
<dbReference type="InterPro" id="IPR006016">
    <property type="entry name" value="UspA"/>
</dbReference>
<dbReference type="InterPro" id="IPR014729">
    <property type="entry name" value="Rossmann-like_a/b/a_fold"/>
</dbReference>
<dbReference type="EMBL" id="FRAN01000004">
    <property type="protein sequence ID" value="SHL10658.1"/>
    <property type="molecule type" value="Genomic_DNA"/>
</dbReference>
<dbReference type="PRINTS" id="PR01438">
    <property type="entry name" value="UNVRSLSTRESS"/>
</dbReference>
<dbReference type="eggNOG" id="arCOG02053">
    <property type="taxonomic scope" value="Archaea"/>
</dbReference>
<proteinExistence type="inferred from homology"/>